<feature type="domain" description="PBC" evidence="9">
    <location>
        <begin position="56"/>
        <end position="244"/>
    </location>
</feature>
<evidence type="ECO:0000256" key="3">
    <source>
        <dbReference type="ARBA" id="ARBA00023125"/>
    </source>
</evidence>
<protein>
    <submittedName>
        <fullName evidence="11">Homeobox domain-containing protein</fullName>
    </submittedName>
</protein>
<dbReference type="GO" id="GO:0000987">
    <property type="term" value="F:cis-regulatory region sequence-specific DNA binding"/>
    <property type="evidence" value="ECO:0007669"/>
    <property type="project" value="UniProtKB-ARBA"/>
</dbReference>
<dbReference type="AlphaFoldDB" id="A0A1I7S107"/>
<dbReference type="Gene3D" id="1.10.10.60">
    <property type="entry name" value="Homeodomain-like"/>
    <property type="match status" value="1"/>
</dbReference>
<evidence type="ECO:0000259" key="8">
    <source>
        <dbReference type="PROSITE" id="PS50071"/>
    </source>
</evidence>
<dbReference type="InterPro" id="IPR050224">
    <property type="entry name" value="TALE_homeobox"/>
</dbReference>
<evidence type="ECO:0000256" key="7">
    <source>
        <dbReference type="RuleBase" id="RU000682"/>
    </source>
</evidence>
<dbReference type="Proteomes" id="UP000095284">
    <property type="component" value="Unplaced"/>
</dbReference>
<accession>A0A1I7S107</accession>
<dbReference type="InterPro" id="IPR017970">
    <property type="entry name" value="Homeobox_CS"/>
</dbReference>
<keyword evidence="4 6" id="KW-0371">Homeobox</keyword>
<evidence type="ECO:0000256" key="4">
    <source>
        <dbReference type="ARBA" id="ARBA00023155"/>
    </source>
</evidence>
<dbReference type="InterPro" id="IPR001356">
    <property type="entry name" value="HD"/>
</dbReference>
<dbReference type="Pfam" id="PF00046">
    <property type="entry name" value="Homeodomain"/>
    <property type="match status" value="1"/>
</dbReference>
<sequence length="387" mass="44085">MSMLPIMQMIYRWEAQVVRDDGSGGRICGHRERVEGLGEKLWDILVYYIIMPEVHYTPTTMDDLLQQLQYISEESLEDNNSVNAKKNALLAHPLKQALYSELVNIKRKTALSIRNQPDENGENPDLARLDNMLLVEHVIGPDPSHYPQSSTAGNASTDNTEYLQKLSEIRQDYHQKMTGYEMECSKFTEHVRKLLDVQGQVRPIAGHEIQRMVGICRKRLSRFQIQLKQNICEKIINLKTRMCDARRKRRNFSKQATQILNDYFHAHIGNPYPSEEVKEELARQCQITVSQVSNWFGNKRIRYKKNIAKAQEEAHFYAARRQAETFSDSQQALSAAAAAAAAGAMPMLNPYANPVANLGGNPLTSGADPTQFYSGLPTDLSDFKYFL</sequence>
<dbReference type="PROSITE" id="PS51978">
    <property type="entry name" value="PBC"/>
    <property type="match status" value="1"/>
</dbReference>
<evidence type="ECO:0000256" key="1">
    <source>
        <dbReference type="ARBA" id="ARBA00004123"/>
    </source>
</evidence>
<keyword evidence="5 6" id="KW-0539">Nucleus</keyword>
<proteinExistence type="inferred from homology"/>
<feature type="domain" description="Homeobox" evidence="8">
    <location>
        <begin position="243"/>
        <end position="306"/>
    </location>
</feature>
<feature type="DNA-binding region" description="Homeobox" evidence="6">
    <location>
        <begin position="245"/>
        <end position="307"/>
    </location>
</feature>
<evidence type="ECO:0000256" key="5">
    <source>
        <dbReference type="ARBA" id="ARBA00023242"/>
    </source>
</evidence>
<evidence type="ECO:0000256" key="2">
    <source>
        <dbReference type="ARBA" id="ARBA00007601"/>
    </source>
</evidence>
<name>A0A1I7S107_BURXY</name>
<evidence type="ECO:0000259" key="9">
    <source>
        <dbReference type="PROSITE" id="PS51978"/>
    </source>
</evidence>
<evidence type="ECO:0000313" key="10">
    <source>
        <dbReference type="Proteomes" id="UP000095284"/>
    </source>
</evidence>
<dbReference type="InterPro" id="IPR005542">
    <property type="entry name" value="PBX_PBC_dom"/>
</dbReference>
<dbReference type="PANTHER" id="PTHR11850">
    <property type="entry name" value="HOMEOBOX PROTEIN TRANSCRIPTION FACTORS"/>
    <property type="match status" value="1"/>
</dbReference>
<keyword evidence="3 6" id="KW-0238">DNA-binding</keyword>
<evidence type="ECO:0000313" key="11">
    <source>
        <dbReference type="WBParaSite" id="BXY_0668200.1"/>
    </source>
</evidence>
<dbReference type="SMART" id="SM00389">
    <property type="entry name" value="HOX"/>
    <property type="match status" value="1"/>
</dbReference>
<dbReference type="GO" id="GO:0005634">
    <property type="term" value="C:nucleus"/>
    <property type="evidence" value="ECO:0007669"/>
    <property type="project" value="UniProtKB-SubCell"/>
</dbReference>
<dbReference type="PROSITE" id="PS00027">
    <property type="entry name" value="HOMEOBOX_1"/>
    <property type="match status" value="1"/>
</dbReference>
<reference evidence="11" key="1">
    <citation type="submission" date="2016-11" db="UniProtKB">
        <authorList>
            <consortium name="WormBaseParasite"/>
        </authorList>
    </citation>
    <scope>IDENTIFICATION</scope>
</reference>
<dbReference type="WBParaSite" id="BXY_0668200.1">
    <property type="protein sequence ID" value="BXY_0668200.1"/>
    <property type="gene ID" value="BXY_0668200"/>
</dbReference>
<organism evidence="10 11">
    <name type="scientific">Bursaphelenchus xylophilus</name>
    <name type="common">Pinewood nematode worm</name>
    <name type="synonym">Aphelenchoides xylophilus</name>
    <dbReference type="NCBI Taxonomy" id="6326"/>
    <lineage>
        <taxon>Eukaryota</taxon>
        <taxon>Metazoa</taxon>
        <taxon>Ecdysozoa</taxon>
        <taxon>Nematoda</taxon>
        <taxon>Chromadorea</taxon>
        <taxon>Rhabditida</taxon>
        <taxon>Tylenchina</taxon>
        <taxon>Tylenchomorpha</taxon>
        <taxon>Aphelenchoidea</taxon>
        <taxon>Aphelenchoididae</taxon>
        <taxon>Bursaphelenchus</taxon>
    </lineage>
</organism>
<comment type="similarity">
    <text evidence="2">Belongs to the TALE/PBX homeobox family.</text>
</comment>
<dbReference type="eggNOG" id="KOG0774">
    <property type="taxonomic scope" value="Eukaryota"/>
</dbReference>
<dbReference type="GO" id="GO:0000981">
    <property type="term" value="F:DNA-binding transcription factor activity, RNA polymerase II-specific"/>
    <property type="evidence" value="ECO:0007669"/>
    <property type="project" value="InterPro"/>
</dbReference>
<dbReference type="SUPFAM" id="SSF46689">
    <property type="entry name" value="Homeodomain-like"/>
    <property type="match status" value="1"/>
</dbReference>
<dbReference type="InterPro" id="IPR009057">
    <property type="entry name" value="Homeodomain-like_sf"/>
</dbReference>
<evidence type="ECO:0000256" key="6">
    <source>
        <dbReference type="PROSITE-ProRule" id="PRU00108"/>
    </source>
</evidence>
<comment type="subcellular location">
    <subcellularLocation>
        <location evidence="1 6 7">Nucleus</location>
    </subcellularLocation>
</comment>
<dbReference type="Pfam" id="PF03792">
    <property type="entry name" value="PBC"/>
    <property type="match status" value="1"/>
</dbReference>
<dbReference type="PROSITE" id="PS50071">
    <property type="entry name" value="HOMEOBOX_2"/>
    <property type="match status" value="1"/>
</dbReference>
<dbReference type="CDD" id="cd00086">
    <property type="entry name" value="homeodomain"/>
    <property type="match status" value="1"/>
</dbReference>